<proteinExistence type="predicted"/>
<organism evidence="1 2">
    <name type="scientific">Strigops habroptila</name>
    <name type="common">Kakapo</name>
    <dbReference type="NCBI Taxonomy" id="2489341"/>
    <lineage>
        <taxon>Eukaryota</taxon>
        <taxon>Metazoa</taxon>
        <taxon>Chordata</taxon>
        <taxon>Craniata</taxon>
        <taxon>Vertebrata</taxon>
        <taxon>Euteleostomi</taxon>
        <taxon>Archelosauria</taxon>
        <taxon>Archosauria</taxon>
        <taxon>Dinosauria</taxon>
        <taxon>Saurischia</taxon>
        <taxon>Theropoda</taxon>
        <taxon>Coelurosauria</taxon>
        <taxon>Aves</taxon>
        <taxon>Neognathae</taxon>
        <taxon>Neoaves</taxon>
        <taxon>Telluraves</taxon>
        <taxon>Australaves</taxon>
        <taxon>Psittaciformes</taxon>
        <taxon>Psittacidae</taxon>
        <taxon>Strigops</taxon>
    </lineage>
</organism>
<evidence type="ECO:0000313" key="2">
    <source>
        <dbReference type="Proteomes" id="UP000472266"/>
    </source>
</evidence>
<reference evidence="1 2" key="1">
    <citation type="submission" date="2019-11" db="EMBL/GenBank/DDBJ databases">
        <title>Strigops habroptila (kakapo) genome, bStrHab1, primary haplotype, v2.</title>
        <authorList>
            <person name="Jarvis E.D."/>
            <person name="Howard J."/>
            <person name="Rhie A."/>
            <person name="Phillippy A."/>
            <person name="Korlach J."/>
            <person name="Digby A."/>
            <person name="Iorns D."/>
            <person name="Eason D."/>
            <person name="Robertson B."/>
            <person name="Raemaekers T."/>
            <person name="Howe K."/>
            <person name="Lewin H."/>
            <person name="Damas J."/>
            <person name="Hastie A."/>
            <person name="Tracey A."/>
            <person name="Chow W."/>
            <person name="Fedrigo O."/>
        </authorList>
    </citation>
    <scope>NUCLEOTIDE SEQUENCE [LARGE SCALE GENOMIC DNA]</scope>
</reference>
<dbReference type="InParanoid" id="A0A672TR60"/>
<evidence type="ECO:0000313" key="1">
    <source>
        <dbReference type="Ensembl" id="ENSSHBP00005004334.1"/>
    </source>
</evidence>
<dbReference type="Proteomes" id="UP000472266">
    <property type="component" value="Chromosome 1"/>
</dbReference>
<protein>
    <submittedName>
        <fullName evidence="1">Uncharacterized protein</fullName>
    </submittedName>
</protein>
<reference evidence="1" key="2">
    <citation type="submission" date="2025-08" db="UniProtKB">
        <authorList>
            <consortium name="Ensembl"/>
        </authorList>
    </citation>
    <scope>IDENTIFICATION</scope>
</reference>
<name>A0A672TR60_STRHB</name>
<dbReference type="AlphaFoldDB" id="A0A672TR60"/>
<reference evidence="1" key="3">
    <citation type="submission" date="2025-09" db="UniProtKB">
        <authorList>
            <consortium name="Ensembl"/>
        </authorList>
    </citation>
    <scope>IDENTIFICATION</scope>
</reference>
<accession>A0A672TR60</accession>
<sequence length="86" mass="9906">MGNVQNKGLKKTTQVIPKSWVVLLNGDFYEQVYEERHYFTNLRKYIQGRPIRGTSIKLQGSEREGDKLFSEIYPFRAECSTSGGES</sequence>
<dbReference type="Ensembl" id="ENSSHBT00005005283.1">
    <property type="protein sequence ID" value="ENSSHBP00005004334.1"/>
    <property type="gene ID" value="ENSSHBG00005003859.1"/>
</dbReference>
<keyword evidence="2" id="KW-1185">Reference proteome</keyword>